<proteinExistence type="inferred from homology"/>
<comment type="similarity">
    <text evidence="3">Belongs to the metallophosphoesterase superfamily. Purple acid phosphatase family.</text>
</comment>
<feature type="domain" description="Purple acid phosphatase C-terminal" evidence="5">
    <location>
        <begin position="398"/>
        <end position="459"/>
    </location>
</feature>
<dbReference type="InterPro" id="IPR025733">
    <property type="entry name" value="PAPs_C"/>
</dbReference>
<dbReference type="PANTHER" id="PTHR45867:SF3">
    <property type="entry name" value="ACID PHOSPHATASE TYPE 7"/>
    <property type="match status" value="1"/>
</dbReference>
<keyword evidence="8" id="KW-1185">Reference proteome</keyword>
<dbReference type="InterPro" id="IPR015914">
    <property type="entry name" value="PAPs_N"/>
</dbReference>
<dbReference type="OMA" id="THAYYTC"/>
<dbReference type="OrthoDB" id="45007at2759"/>
<dbReference type="EnsemblMetazoa" id="XM_022795625">
    <property type="protein sequence ID" value="XP_022651360"/>
    <property type="gene ID" value="LOC111246288"/>
</dbReference>
<dbReference type="InParanoid" id="A0A7M7JFG1"/>
<dbReference type="InterPro" id="IPR041792">
    <property type="entry name" value="MPP_PAP"/>
</dbReference>
<dbReference type="AlphaFoldDB" id="A0A7M7JFG1"/>
<dbReference type="GO" id="GO:0046872">
    <property type="term" value="F:metal ion binding"/>
    <property type="evidence" value="ECO:0007669"/>
    <property type="project" value="InterPro"/>
</dbReference>
<keyword evidence="1" id="KW-0732">Signal</keyword>
<feature type="domain" description="Purple acid phosphatase N-terminal" evidence="6">
    <location>
        <begin position="58"/>
        <end position="154"/>
    </location>
</feature>
<keyword evidence="2" id="KW-0325">Glycoprotein</keyword>
<dbReference type="CDD" id="cd00839">
    <property type="entry name" value="MPP_PAPs"/>
    <property type="match status" value="1"/>
</dbReference>
<dbReference type="Pfam" id="PF14008">
    <property type="entry name" value="Metallophos_C"/>
    <property type="match status" value="1"/>
</dbReference>
<dbReference type="Pfam" id="PF00149">
    <property type="entry name" value="Metallophos"/>
    <property type="match status" value="1"/>
</dbReference>
<dbReference type="GeneID" id="111246288"/>
<dbReference type="InterPro" id="IPR004843">
    <property type="entry name" value="Calcineurin-like_PHP"/>
</dbReference>
<comment type="catalytic activity">
    <reaction evidence="3">
        <text>a phosphate monoester + H2O = an alcohol + phosphate</text>
        <dbReference type="Rhea" id="RHEA:15017"/>
        <dbReference type="ChEBI" id="CHEBI:15377"/>
        <dbReference type="ChEBI" id="CHEBI:30879"/>
        <dbReference type="ChEBI" id="CHEBI:43474"/>
        <dbReference type="ChEBI" id="CHEBI:67140"/>
        <dbReference type="EC" id="3.1.3.2"/>
    </reaction>
</comment>
<keyword evidence="3" id="KW-0378">Hydrolase</keyword>
<evidence type="ECO:0000259" key="5">
    <source>
        <dbReference type="Pfam" id="PF14008"/>
    </source>
</evidence>
<reference evidence="7" key="1">
    <citation type="submission" date="2021-01" db="UniProtKB">
        <authorList>
            <consortium name="EnsemblMetazoa"/>
        </authorList>
    </citation>
    <scope>IDENTIFICATION</scope>
</reference>
<dbReference type="RefSeq" id="XP_022651360.1">
    <property type="nucleotide sequence ID" value="XM_022795625.1"/>
</dbReference>
<dbReference type="Pfam" id="PF16656">
    <property type="entry name" value="Pur_ac_phosph_N"/>
    <property type="match status" value="1"/>
</dbReference>
<dbReference type="EC" id="3.1.3.2" evidence="3"/>
<dbReference type="InterPro" id="IPR029052">
    <property type="entry name" value="Metallo-depent_PP-like"/>
</dbReference>
<dbReference type="Gene3D" id="3.60.21.10">
    <property type="match status" value="1"/>
</dbReference>
<name>A0A7M7JFG1_VARDE</name>
<dbReference type="GO" id="GO:0003993">
    <property type="term" value="F:acid phosphatase activity"/>
    <property type="evidence" value="ECO:0007669"/>
    <property type="project" value="UniProtKB-EC"/>
</dbReference>
<evidence type="ECO:0000259" key="4">
    <source>
        <dbReference type="Pfam" id="PF00149"/>
    </source>
</evidence>
<dbReference type="KEGG" id="vde:111246288"/>
<dbReference type="Proteomes" id="UP000594260">
    <property type="component" value="Unplaced"/>
</dbReference>
<feature type="domain" description="Calcineurin-like phosphoesterase" evidence="4">
    <location>
        <begin position="165"/>
        <end position="374"/>
    </location>
</feature>
<evidence type="ECO:0000313" key="7">
    <source>
        <dbReference type="EnsemblMetazoa" id="XP_022651360"/>
    </source>
</evidence>
<dbReference type="SUPFAM" id="SSF56300">
    <property type="entry name" value="Metallo-dependent phosphatases"/>
    <property type="match status" value="1"/>
</dbReference>
<evidence type="ECO:0000259" key="6">
    <source>
        <dbReference type="Pfam" id="PF16656"/>
    </source>
</evidence>
<organism evidence="7 8">
    <name type="scientific">Varroa destructor</name>
    <name type="common">Honeybee mite</name>
    <dbReference type="NCBI Taxonomy" id="109461"/>
    <lineage>
        <taxon>Eukaryota</taxon>
        <taxon>Metazoa</taxon>
        <taxon>Ecdysozoa</taxon>
        <taxon>Arthropoda</taxon>
        <taxon>Chelicerata</taxon>
        <taxon>Arachnida</taxon>
        <taxon>Acari</taxon>
        <taxon>Parasitiformes</taxon>
        <taxon>Mesostigmata</taxon>
        <taxon>Gamasina</taxon>
        <taxon>Dermanyssoidea</taxon>
        <taxon>Varroidae</taxon>
        <taxon>Varroa</taxon>
    </lineage>
</organism>
<accession>A0A7M7JFG1</accession>
<sequence length="486" mass="55752">MWISAEICPATPFRRYARGQLKLPFLLARVVIIGLLKCMNVSGQHLGDNYDNEDYLQPEQIHLSLGADETEMTVTWLTLNATNLTAVEFGPKSGYGVRFTRRILGSMSLFTDGGSERRNLYIHRVTLKNLKPGFVYYYHCGDPDWGWSAVYWFQATRNDATFDPRFLIYGDMGNKNGRALSTLQEEVQKTQVDAVLHVGDLAYDLADDNARRGDQFMRQIETIAAYVPYQVTPGNHEYHYNFSNYDARFSMYNKQERRINNHFYSFNIGPVHIVSISTEFYYLLQFGYRQIKSQYDWLVRDLTEANKQENRIQTPWIFLLGHRPMYCTNAGNSECADLNNIVRAGMPFSRAFALEPLLKKFGVDVMWAGHQHSYERIWPIFNGTVLNRTKEAYNEPQGPVHIITGSPGCEEGLSPYGPDPLSMSAFHTDHDYTFSRVHIVDKSHIDIEQVSVPTGAVVDKISIKKALSFPKWQEPDLPLDTGVYRI</sequence>
<evidence type="ECO:0000256" key="2">
    <source>
        <dbReference type="ARBA" id="ARBA00023180"/>
    </source>
</evidence>
<evidence type="ECO:0000313" key="8">
    <source>
        <dbReference type="Proteomes" id="UP000594260"/>
    </source>
</evidence>
<dbReference type="PANTHER" id="PTHR45867">
    <property type="entry name" value="PURPLE ACID PHOSPHATASE"/>
    <property type="match status" value="1"/>
</dbReference>
<dbReference type="SUPFAM" id="SSF49363">
    <property type="entry name" value="Purple acid phosphatase, N-terminal domain"/>
    <property type="match status" value="1"/>
</dbReference>
<evidence type="ECO:0000256" key="3">
    <source>
        <dbReference type="RuleBase" id="RU361203"/>
    </source>
</evidence>
<protein>
    <recommendedName>
        <fullName evidence="3">Purple acid phosphatase</fullName>
        <ecNumber evidence="3">3.1.3.2</ecNumber>
    </recommendedName>
</protein>
<dbReference type="InterPro" id="IPR008963">
    <property type="entry name" value="Purple_acid_Pase-like_N"/>
</dbReference>
<dbReference type="Gene3D" id="2.60.40.380">
    <property type="entry name" value="Purple acid phosphatase-like, N-terminal"/>
    <property type="match status" value="1"/>
</dbReference>
<evidence type="ECO:0000256" key="1">
    <source>
        <dbReference type="ARBA" id="ARBA00022729"/>
    </source>
</evidence>